<evidence type="ECO:0000313" key="2">
    <source>
        <dbReference type="EMBL" id="GJD91616.1"/>
    </source>
</evidence>
<reference evidence="2" key="1">
    <citation type="journal article" date="2016" name="Front. Microbiol.">
        <title>Genome Sequence of the Piezophilic, Mesophilic Sulfate-Reducing Bacterium Desulfovibrio indicus J2T.</title>
        <authorList>
            <person name="Cao J."/>
            <person name="Maignien L."/>
            <person name="Shao Z."/>
            <person name="Alain K."/>
            <person name="Jebbar M."/>
        </authorList>
    </citation>
    <scope>NUCLEOTIDE SEQUENCE</scope>
    <source>
        <strain evidence="2">DSM 16372</strain>
    </source>
</reference>
<protein>
    <recommendedName>
        <fullName evidence="4">Hedgehog/Intein (Hint) domain-containing protein</fullName>
    </recommendedName>
</protein>
<comment type="caution">
    <text evidence="2">The sequence shown here is derived from an EMBL/GenBank/DDBJ whole genome shotgun (WGS) entry which is preliminary data.</text>
</comment>
<organism evidence="2 3">
    <name type="scientific">Methylobacterium hispanicum</name>
    <dbReference type="NCBI Taxonomy" id="270350"/>
    <lineage>
        <taxon>Bacteria</taxon>
        <taxon>Pseudomonadati</taxon>
        <taxon>Pseudomonadota</taxon>
        <taxon>Alphaproteobacteria</taxon>
        <taxon>Hyphomicrobiales</taxon>
        <taxon>Methylobacteriaceae</taxon>
        <taxon>Methylobacterium</taxon>
    </lineage>
</organism>
<feature type="region of interest" description="Disordered" evidence="1">
    <location>
        <begin position="191"/>
        <end position="210"/>
    </location>
</feature>
<sequence>MTERTFDGRADLVAMEVPVTGRASRTVLIRGEGLPDLIGVGAVDLPDDRWLSIENRGREGPLYSQVGTIRQGVLALAGTVTRSAMLRGGHTLGQGASARESAGGRIVPTEPGEAACGTASWIGVKEDGTAFMVVANVAWDSFQLRAALAPHVAGAFHLQHLWAGTYQAAPVLPIFGWDLAMSAPVEPVLAASKAASETEEAPRSPRAPLG</sequence>
<name>A0AAV4ZUU1_9HYPH</name>
<reference evidence="2" key="2">
    <citation type="submission" date="2021-08" db="EMBL/GenBank/DDBJ databases">
        <authorList>
            <person name="Tani A."/>
            <person name="Ola A."/>
            <person name="Ogura Y."/>
            <person name="Katsura K."/>
            <person name="Hayashi T."/>
        </authorList>
    </citation>
    <scope>NUCLEOTIDE SEQUENCE</scope>
    <source>
        <strain evidence="2">DSM 16372</strain>
    </source>
</reference>
<proteinExistence type="predicted"/>
<keyword evidence="3" id="KW-1185">Reference proteome</keyword>
<evidence type="ECO:0008006" key="4">
    <source>
        <dbReference type="Google" id="ProtNLM"/>
    </source>
</evidence>
<accession>A0AAV4ZUU1</accession>
<dbReference type="AlphaFoldDB" id="A0AAV4ZUU1"/>
<dbReference type="EMBL" id="BPQO01000029">
    <property type="protein sequence ID" value="GJD91616.1"/>
    <property type="molecule type" value="Genomic_DNA"/>
</dbReference>
<gene>
    <name evidence="2" type="ORF">BHAOGJBA_5164</name>
</gene>
<evidence type="ECO:0000313" key="3">
    <source>
        <dbReference type="Proteomes" id="UP001055247"/>
    </source>
</evidence>
<evidence type="ECO:0000256" key="1">
    <source>
        <dbReference type="SAM" id="MobiDB-lite"/>
    </source>
</evidence>
<dbReference type="Proteomes" id="UP001055247">
    <property type="component" value="Unassembled WGS sequence"/>
</dbReference>
<dbReference type="RefSeq" id="WP_238231627.1">
    <property type="nucleotide sequence ID" value="NZ_BPQO01000029.1"/>
</dbReference>